<dbReference type="InParanoid" id="A0A4R2PRF9"/>
<dbReference type="Gene3D" id="3.10.50.40">
    <property type="match status" value="1"/>
</dbReference>
<evidence type="ECO:0000313" key="9">
    <source>
        <dbReference type="Proteomes" id="UP000295399"/>
    </source>
</evidence>
<keyword evidence="2" id="KW-0732">Signal</keyword>
<dbReference type="Pfam" id="PF00639">
    <property type="entry name" value="Rotamase"/>
    <property type="match status" value="1"/>
</dbReference>
<dbReference type="RefSeq" id="WP_165878648.1">
    <property type="nucleotide sequence ID" value="NZ_JACIGF010000001.1"/>
</dbReference>
<dbReference type="InterPro" id="IPR050280">
    <property type="entry name" value="OMP_Chaperone_SurA"/>
</dbReference>
<evidence type="ECO:0000256" key="4">
    <source>
        <dbReference type="ARBA" id="ARBA00031484"/>
    </source>
</evidence>
<dbReference type="PANTHER" id="PTHR47637">
    <property type="entry name" value="CHAPERONE SURA"/>
    <property type="match status" value="1"/>
</dbReference>
<dbReference type="Proteomes" id="UP000295399">
    <property type="component" value="Unassembled WGS sequence"/>
</dbReference>
<feature type="region of interest" description="Disordered" evidence="6">
    <location>
        <begin position="1"/>
        <end position="20"/>
    </location>
</feature>
<dbReference type="InterPro" id="IPR023058">
    <property type="entry name" value="PPIase_PpiC_CS"/>
</dbReference>
<feature type="compositionally biased region" description="Polar residues" evidence="6">
    <location>
        <begin position="45"/>
        <end position="57"/>
    </location>
</feature>
<dbReference type="InterPro" id="IPR046357">
    <property type="entry name" value="PPIase_dom_sf"/>
</dbReference>
<evidence type="ECO:0000256" key="6">
    <source>
        <dbReference type="SAM" id="MobiDB-lite"/>
    </source>
</evidence>
<dbReference type="PROSITE" id="PS01096">
    <property type="entry name" value="PPIC_PPIASE_1"/>
    <property type="match status" value="1"/>
</dbReference>
<dbReference type="FunCoup" id="A0A4R2PRF9">
    <property type="interactions" value="146"/>
</dbReference>
<reference evidence="8 9" key="1">
    <citation type="submission" date="2019-03" db="EMBL/GenBank/DDBJ databases">
        <title>Genomic Encyclopedia of Type Strains, Phase IV (KMG-IV): sequencing the most valuable type-strain genomes for metagenomic binning, comparative biology and taxonomic classification.</title>
        <authorList>
            <person name="Goeker M."/>
        </authorList>
    </citation>
    <scope>NUCLEOTIDE SEQUENCE [LARGE SCALE GENOMIC DNA]</scope>
    <source>
        <strain evidence="8 9">DSM 2132</strain>
    </source>
</reference>
<dbReference type="SUPFAM" id="SSF54534">
    <property type="entry name" value="FKBP-like"/>
    <property type="match status" value="1"/>
</dbReference>
<evidence type="ECO:0000256" key="1">
    <source>
        <dbReference type="ARBA" id="ARBA00018370"/>
    </source>
</evidence>
<name>A0A4R2PRF9_RHOSA</name>
<dbReference type="EMBL" id="SLXO01000001">
    <property type="protein sequence ID" value="TCP38430.1"/>
    <property type="molecule type" value="Genomic_DNA"/>
</dbReference>
<dbReference type="SUPFAM" id="SSF109998">
    <property type="entry name" value="Triger factor/SurA peptide-binding domain-like"/>
    <property type="match status" value="1"/>
</dbReference>
<evidence type="ECO:0000313" key="8">
    <source>
        <dbReference type="EMBL" id="TCP38430.1"/>
    </source>
</evidence>
<proteinExistence type="predicted"/>
<dbReference type="AlphaFoldDB" id="A0A4R2PRF9"/>
<keyword evidence="5" id="KW-0413">Isomerase</keyword>
<evidence type="ECO:0000259" key="7">
    <source>
        <dbReference type="PROSITE" id="PS50198"/>
    </source>
</evidence>
<dbReference type="GO" id="GO:0003755">
    <property type="term" value="F:peptidyl-prolyl cis-trans isomerase activity"/>
    <property type="evidence" value="ECO:0007669"/>
    <property type="project" value="UniProtKB-KW"/>
</dbReference>
<feature type="domain" description="PpiC" evidence="7">
    <location>
        <begin position="217"/>
        <end position="316"/>
    </location>
</feature>
<evidence type="ECO:0000256" key="3">
    <source>
        <dbReference type="ARBA" id="ARBA00030642"/>
    </source>
</evidence>
<keyword evidence="5" id="KW-0697">Rotamase</keyword>
<dbReference type="PANTHER" id="PTHR47637:SF1">
    <property type="entry name" value="CHAPERONE SURA"/>
    <property type="match status" value="1"/>
</dbReference>
<sequence>MMNPTTPRPPRAERHARPGRMLRTTLAAGLGLLAALWGPTHAPASAQSGSEYDQPTAQLPGGVSNRDDAAVNRVAVLVNDKPITLYDISQRLRLLLATTGGVENEDQLRVLRRRVVQTLIDDKLKLNEARELDFLDQFPEEAFEQQFARQAARFNATPEQFEQVLVQVGSSREAMMEQIKAQFVWDQLVRARYGNRAAVGGDEVDAYLERLKASAGMYEYRLAEIQLLVQDPRDRPRIRSTAAQLVNQIQAGELDFATAAIQFSQSTTAANGGNLGWIPQDQLRPAWAEVVPQMEPDTIAGPVATPGAFFILQLQDRRRILSADPLDAQLDLARALTSFDETTTQEQVERIVETLNKELDGFGGCDDLPSIAQRAGLDQVFEPSAIPLRSLRKGIRDRVKDLDVGQATRPMVGNDGIMVMAVCGKSAPEVQMPAFDEIRNRMEGERLAAFARRYIRDLKRDAVIDYRVPKDQLF</sequence>
<evidence type="ECO:0000256" key="5">
    <source>
        <dbReference type="PROSITE-ProRule" id="PRU00278"/>
    </source>
</evidence>
<gene>
    <name evidence="8" type="ORF">EV659_101334</name>
</gene>
<dbReference type="PROSITE" id="PS50198">
    <property type="entry name" value="PPIC_PPIASE_2"/>
    <property type="match status" value="1"/>
</dbReference>
<evidence type="ECO:0000256" key="2">
    <source>
        <dbReference type="ARBA" id="ARBA00022729"/>
    </source>
</evidence>
<protein>
    <recommendedName>
        <fullName evidence="1">Parvulin-like PPIase</fullName>
    </recommendedName>
    <alternativeName>
        <fullName evidence="3">Peptidyl-prolyl cis-trans isomerase plp</fullName>
    </alternativeName>
    <alternativeName>
        <fullName evidence="4">Rotamase plp</fullName>
    </alternativeName>
</protein>
<accession>A0A4R2PRF9</accession>
<feature type="region of interest" description="Disordered" evidence="6">
    <location>
        <begin position="43"/>
        <end position="65"/>
    </location>
</feature>
<dbReference type="InterPro" id="IPR027304">
    <property type="entry name" value="Trigger_fact/SurA_dom_sf"/>
</dbReference>
<keyword evidence="9" id="KW-1185">Reference proteome</keyword>
<dbReference type="InterPro" id="IPR000297">
    <property type="entry name" value="PPIase_PpiC"/>
</dbReference>
<dbReference type="Gene3D" id="1.10.4030.10">
    <property type="entry name" value="Porin chaperone SurA, peptide-binding domain"/>
    <property type="match status" value="1"/>
</dbReference>
<organism evidence="8 9">
    <name type="scientific">Rhodothalassium salexigens DSM 2132</name>
    <dbReference type="NCBI Taxonomy" id="1188247"/>
    <lineage>
        <taxon>Bacteria</taxon>
        <taxon>Pseudomonadati</taxon>
        <taxon>Pseudomonadota</taxon>
        <taxon>Alphaproteobacteria</taxon>
        <taxon>Rhodothalassiales</taxon>
        <taxon>Rhodothalassiaceae</taxon>
        <taxon>Rhodothalassium</taxon>
    </lineage>
</organism>
<comment type="caution">
    <text evidence="8">The sequence shown here is derived from an EMBL/GenBank/DDBJ whole genome shotgun (WGS) entry which is preliminary data.</text>
</comment>